<dbReference type="Proteomes" id="UP001529340">
    <property type="component" value="Unassembled WGS sequence"/>
</dbReference>
<dbReference type="InterPro" id="IPR010921">
    <property type="entry name" value="Trp_repressor/repl_initiator"/>
</dbReference>
<name>A0ABT7UCV2_9FIRM</name>
<keyword evidence="2" id="KW-1185">Reference proteome</keyword>
<dbReference type="InterPro" id="IPR038116">
    <property type="entry name" value="TrpR-like_sf"/>
</dbReference>
<dbReference type="InterPro" id="IPR000831">
    <property type="entry name" value="Trp_repress"/>
</dbReference>
<gene>
    <name evidence="1" type="ORF">QUV96_07395</name>
</gene>
<dbReference type="EMBL" id="JAUDCG010000029">
    <property type="protein sequence ID" value="MDM8157458.1"/>
    <property type="molecule type" value="Genomic_DNA"/>
</dbReference>
<evidence type="ECO:0000313" key="2">
    <source>
        <dbReference type="Proteomes" id="UP001529340"/>
    </source>
</evidence>
<evidence type="ECO:0000313" key="1">
    <source>
        <dbReference type="EMBL" id="MDM8157458.1"/>
    </source>
</evidence>
<organism evidence="1 2">
    <name type="scientific">Amedibacillus dolichus</name>
    <dbReference type="NCBI Taxonomy" id="31971"/>
    <lineage>
        <taxon>Bacteria</taxon>
        <taxon>Bacillati</taxon>
        <taxon>Bacillota</taxon>
        <taxon>Erysipelotrichia</taxon>
        <taxon>Erysipelotrichales</taxon>
        <taxon>Erysipelotrichaceae</taxon>
        <taxon>Amedibacillus</taxon>
    </lineage>
</organism>
<sequence length="111" mass="12263">MGFNLMTVFSAKDLQKFGQQAANVIQLTFKPNKKTGARMARAVMDNGITLVKTVTASGTVLEEVIRLPEITTIAQRNNVIRDLARNKMTQEQIAAMLDISQATVSNVLRKK</sequence>
<dbReference type="RefSeq" id="WP_289607909.1">
    <property type="nucleotide sequence ID" value="NZ_JAUDCG010000029.1"/>
</dbReference>
<dbReference type="Gene3D" id="1.10.1270.10">
    <property type="entry name" value="TrpR-like"/>
    <property type="match status" value="1"/>
</dbReference>
<reference evidence="1 2" key="1">
    <citation type="submission" date="2023-06" db="EMBL/GenBank/DDBJ databases">
        <title>Identification and characterization of horizontal gene transfer across gut microbiota members of farm animals based on homology search.</title>
        <authorList>
            <person name="Schwarzerova J."/>
            <person name="Nykrynova M."/>
            <person name="Jureckova K."/>
            <person name="Cejkova D."/>
            <person name="Rychlik I."/>
        </authorList>
    </citation>
    <scope>NUCLEOTIDE SEQUENCE [LARGE SCALE GENOMIC DNA]</scope>
    <source>
        <strain evidence="1 2">ET39</strain>
    </source>
</reference>
<reference evidence="2" key="2">
    <citation type="submission" date="2023-06" db="EMBL/GenBank/DDBJ databases">
        <title>Identification and characterization of horizontal gene transfer across gut microbiota members of farm animals based on homology search.</title>
        <authorList>
            <person name="Zeman M."/>
            <person name="Kubasova T."/>
            <person name="Jahodarova E."/>
            <person name="Nykrynova M."/>
            <person name="Rychlik I."/>
        </authorList>
    </citation>
    <scope>NUCLEOTIDE SEQUENCE [LARGE SCALE GENOMIC DNA]</scope>
    <source>
        <strain evidence="2">ET39</strain>
    </source>
</reference>
<proteinExistence type="predicted"/>
<comment type="caution">
    <text evidence="1">The sequence shown here is derived from an EMBL/GenBank/DDBJ whole genome shotgun (WGS) entry which is preliminary data.</text>
</comment>
<dbReference type="SUPFAM" id="SSF48295">
    <property type="entry name" value="TrpR-like"/>
    <property type="match status" value="1"/>
</dbReference>
<reference evidence="1 2" key="3">
    <citation type="submission" date="2023-06" db="EMBL/GenBank/DDBJ databases">
        <authorList>
            <person name="Zeman M."/>
            <person name="Kubasova T."/>
            <person name="Jahodarova E."/>
            <person name="Nykrynova M."/>
            <person name="Rychlik I."/>
        </authorList>
    </citation>
    <scope>NUCLEOTIDE SEQUENCE [LARGE SCALE GENOMIC DNA]</scope>
    <source>
        <strain evidence="1 2">ET39</strain>
    </source>
</reference>
<dbReference type="Pfam" id="PF01371">
    <property type="entry name" value="Trp_repressor"/>
    <property type="match status" value="1"/>
</dbReference>
<protein>
    <submittedName>
        <fullName evidence="1">Trp family transcriptional regulator</fullName>
    </submittedName>
</protein>
<accession>A0ABT7UCV2</accession>